<accession>A0ABP7GIT5</accession>
<dbReference type="Proteomes" id="UP001500540">
    <property type="component" value="Unassembled WGS sequence"/>
</dbReference>
<name>A0ABP7GIT5_9MICO</name>
<evidence type="ECO:0008006" key="3">
    <source>
        <dbReference type="Google" id="ProtNLM"/>
    </source>
</evidence>
<gene>
    <name evidence="1" type="ORF">GCM10022240_15900</name>
</gene>
<dbReference type="RefSeq" id="WP_344782330.1">
    <property type="nucleotide sequence ID" value="NZ_BAABAF010000005.1"/>
</dbReference>
<evidence type="ECO:0000313" key="1">
    <source>
        <dbReference type="EMBL" id="GAA3764424.1"/>
    </source>
</evidence>
<dbReference type="EMBL" id="BAABAF010000005">
    <property type="protein sequence ID" value="GAA3764424.1"/>
    <property type="molecule type" value="Genomic_DNA"/>
</dbReference>
<comment type="caution">
    <text evidence="1">The sequence shown here is derived from an EMBL/GenBank/DDBJ whole genome shotgun (WGS) entry which is preliminary data.</text>
</comment>
<proteinExistence type="predicted"/>
<reference evidence="2" key="1">
    <citation type="journal article" date="2019" name="Int. J. Syst. Evol. Microbiol.">
        <title>The Global Catalogue of Microorganisms (GCM) 10K type strain sequencing project: providing services to taxonomists for standard genome sequencing and annotation.</title>
        <authorList>
            <consortium name="The Broad Institute Genomics Platform"/>
            <consortium name="The Broad Institute Genome Sequencing Center for Infectious Disease"/>
            <person name="Wu L."/>
            <person name="Ma J."/>
        </authorList>
    </citation>
    <scope>NUCLEOTIDE SEQUENCE [LARGE SCALE GENOMIC DNA]</scope>
    <source>
        <strain evidence="2">JCM 16950</strain>
    </source>
</reference>
<organism evidence="1 2">
    <name type="scientific">Microbacterium kribbense</name>
    <dbReference type="NCBI Taxonomy" id="433645"/>
    <lineage>
        <taxon>Bacteria</taxon>
        <taxon>Bacillati</taxon>
        <taxon>Actinomycetota</taxon>
        <taxon>Actinomycetes</taxon>
        <taxon>Micrococcales</taxon>
        <taxon>Microbacteriaceae</taxon>
        <taxon>Microbacterium</taxon>
    </lineage>
</organism>
<evidence type="ECO:0000313" key="2">
    <source>
        <dbReference type="Proteomes" id="UP001500540"/>
    </source>
</evidence>
<protein>
    <recommendedName>
        <fullName evidence="3">MmyB-like transcription regulator ligand binding domain-containing protein</fullName>
    </recommendedName>
</protein>
<keyword evidence="2" id="KW-1185">Reference proteome</keyword>
<sequence length="94" mass="10311">MREAVARDGATPLLGDKRFLRAERETSQSLDGESGLVTTVVYLTPIPGSGRRRALQLTLVIVRPPDAPTDDEPMVQMRMLFDLCVSTLTWVPAG</sequence>